<evidence type="ECO:0008006" key="4">
    <source>
        <dbReference type="Google" id="ProtNLM"/>
    </source>
</evidence>
<feature type="transmembrane region" description="Helical" evidence="1">
    <location>
        <begin position="99"/>
        <end position="122"/>
    </location>
</feature>
<sequence length="216" mass="23868">MESDWLADAGIGNRVLHSSSGKNCSRNGFLPRYQSSQRACGRVHAEETVSLRYQVILIYMLPATWASASPPFRRRRWWSRPIATHPATGDRKPTLKEHVAYCSPCYGGLFTFVAVILILYFADKAHCHAIFSIQSITVSPFSATWHVDFLVTNPANSRYSIYYEGDDAAVRLGPLNAAVLSTSHKRNSPSHTAFSLDFVAACNTSDVVLPSVGKSN</sequence>
<gene>
    <name evidence="2" type="ORF">TAV2_LOCUS20676</name>
</gene>
<organism evidence="2 3">
    <name type="scientific">Thlaspi arvense</name>
    <name type="common">Field penny-cress</name>
    <dbReference type="NCBI Taxonomy" id="13288"/>
    <lineage>
        <taxon>Eukaryota</taxon>
        <taxon>Viridiplantae</taxon>
        <taxon>Streptophyta</taxon>
        <taxon>Embryophyta</taxon>
        <taxon>Tracheophyta</taxon>
        <taxon>Spermatophyta</taxon>
        <taxon>Magnoliopsida</taxon>
        <taxon>eudicotyledons</taxon>
        <taxon>Gunneridae</taxon>
        <taxon>Pentapetalae</taxon>
        <taxon>rosids</taxon>
        <taxon>malvids</taxon>
        <taxon>Brassicales</taxon>
        <taxon>Brassicaceae</taxon>
        <taxon>Thlaspideae</taxon>
        <taxon>Thlaspi</taxon>
    </lineage>
</organism>
<evidence type="ECO:0000313" key="3">
    <source>
        <dbReference type="Proteomes" id="UP000836841"/>
    </source>
</evidence>
<keyword evidence="1" id="KW-1133">Transmembrane helix</keyword>
<keyword evidence="1" id="KW-0472">Membrane</keyword>
<keyword evidence="1" id="KW-0812">Transmembrane</keyword>
<dbReference type="EMBL" id="OU466862">
    <property type="protein sequence ID" value="CAH2072198.1"/>
    <property type="molecule type" value="Genomic_DNA"/>
</dbReference>
<reference evidence="2 3" key="1">
    <citation type="submission" date="2022-03" db="EMBL/GenBank/DDBJ databases">
        <authorList>
            <person name="Nunn A."/>
            <person name="Chopra R."/>
            <person name="Nunn A."/>
            <person name="Contreras Garrido A."/>
        </authorList>
    </citation>
    <scope>NUCLEOTIDE SEQUENCE [LARGE SCALE GENOMIC DNA]</scope>
</reference>
<accession>A0AAU9STU3</accession>
<evidence type="ECO:0000256" key="1">
    <source>
        <dbReference type="SAM" id="Phobius"/>
    </source>
</evidence>
<protein>
    <recommendedName>
        <fullName evidence="4">Late embryogenesis abundant protein LEA-2 subgroup domain-containing protein</fullName>
    </recommendedName>
</protein>
<dbReference type="AlphaFoldDB" id="A0AAU9STU3"/>
<proteinExistence type="predicted"/>
<keyword evidence="3" id="KW-1185">Reference proteome</keyword>
<dbReference type="Proteomes" id="UP000836841">
    <property type="component" value="Chromosome 6"/>
</dbReference>
<name>A0AAU9STU3_THLAR</name>
<evidence type="ECO:0000313" key="2">
    <source>
        <dbReference type="EMBL" id="CAH2072198.1"/>
    </source>
</evidence>